<evidence type="ECO:0000256" key="4">
    <source>
        <dbReference type="ARBA" id="ARBA00022658"/>
    </source>
</evidence>
<organism evidence="7 8">
    <name type="scientific">Adineta ricciae</name>
    <name type="common">Rotifer</name>
    <dbReference type="NCBI Taxonomy" id="249248"/>
    <lineage>
        <taxon>Eukaryota</taxon>
        <taxon>Metazoa</taxon>
        <taxon>Spiralia</taxon>
        <taxon>Gnathifera</taxon>
        <taxon>Rotifera</taxon>
        <taxon>Eurotatoria</taxon>
        <taxon>Bdelloidea</taxon>
        <taxon>Adinetida</taxon>
        <taxon>Adinetidae</taxon>
        <taxon>Adineta</taxon>
    </lineage>
</organism>
<comment type="caution">
    <text evidence="7">The sequence shown here is derived from an EMBL/GenBank/DDBJ whole genome shotgun (WGS) entry which is preliminary data.</text>
</comment>
<dbReference type="InterPro" id="IPR011989">
    <property type="entry name" value="ARM-like"/>
</dbReference>
<dbReference type="Gene3D" id="1.25.10.10">
    <property type="entry name" value="Leucine-rich Repeat Variant"/>
    <property type="match status" value="1"/>
</dbReference>
<evidence type="ECO:0000256" key="6">
    <source>
        <dbReference type="SAM" id="MobiDB-lite"/>
    </source>
</evidence>
<reference evidence="7" key="1">
    <citation type="submission" date="2021-02" db="EMBL/GenBank/DDBJ databases">
        <authorList>
            <person name="Nowell W R."/>
        </authorList>
    </citation>
    <scope>NUCLEOTIDE SEQUENCE</scope>
</reference>
<dbReference type="AlphaFoldDB" id="A0A814SVI1"/>
<evidence type="ECO:0008006" key="9">
    <source>
        <dbReference type="Google" id="ProtNLM"/>
    </source>
</evidence>
<accession>A0A814SVI1</accession>
<evidence type="ECO:0000256" key="1">
    <source>
        <dbReference type="ARBA" id="ARBA00004544"/>
    </source>
</evidence>
<dbReference type="InterPro" id="IPR016024">
    <property type="entry name" value="ARM-type_fold"/>
</dbReference>
<feature type="region of interest" description="Disordered" evidence="6">
    <location>
        <begin position="463"/>
        <end position="482"/>
    </location>
</feature>
<evidence type="ECO:0000313" key="7">
    <source>
        <dbReference type="EMBL" id="CAF1149726.1"/>
    </source>
</evidence>
<evidence type="ECO:0000256" key="5">
    <source>
        <dbReference type="ARBA" id="ARBA00023186"/>
    </source>
</evidence>
<dbReference type="GO" id="GO:0007186">
    <property type="term" value="P:G protein-coupled receptor signaling pathway"/>
    <property type="evidence" value="ECO:0007669"/>
    <property type="project" value="TreeGrafter"/>
</dbReference>
<comment type="similarity">
    <text evidence="2">Belongs to the synembryn family.</text>
</comment>
<keyword evidence="4" id="KW-0344">Guanine-nucleotide releasing factor</keyword>
<evidence type="ECO:0000256" key="3">
    <source>
        <dbReference type="ARBA" id="ARBA00022490"/>
    </source>
</evidence>
<dbReference type="OrthoDB" id="5585685at2759"/>
<dbReference type="PRINTS" id="PR01802">
    <property type="entry name" value="SYNEMBRYN"/>
</dbReference>
<dbReference type="GO" id="GO:0005085">
    <property type="term" value="F:guanyl-nucleotide exchange factor activity"/>
    <property type="evidence" value="ECO:0007669"/>
    <property type="project" value="UniProtKB-KW"/>
</dbReference>
<feature type="region of interest" description="Disordered" evidence="6">
    <location>
        <begin position="558"/>
        <end position="587"/>
    </location>
</feature>
<dbReference type="GO" id="GO:0001965">
    <property type="term" value="F:G-protein alpha-subunit binding"/>
    <property type="evidence" value="ECO:0007669"/>
    <property type="project" value="TreeGrafter"/>
</dbReference>
<keyword evidence="3" id="KW-0963">Cytoplasm</keyword>
<dbReference type="PANTHER" id="PTHR12425:SF5">
    <property type="entry name" value="SYNEMBRYN"/>
    <property type="match status" value="1"/>
</dbReference>
<keyword evidence="5" id="KW-0143">Chaperone</keyword>
<gene>
    <name evidence="7" type="ORF">EDS130_LOCUS22544</name>
</gene>
<dbReference type="SUPFAM" id="SSF48371">
    <property type="entry name" value="ARM repeat"/>
    <property type="match status" value="1"/>
</dbReference>
<dbReference type="Proteomes" id="UP000663852">
    <property type="component" value="Unassembled WGS sequence"/>
</dbReference>
<sequence length="587" mass="66929">MASSDDDFNKFDTLSDDEYLVLIEKFYEKNANNFAFPHLDLEKKQRLVTELFSRLRSFNSNATHLCLKTVRLLTRDREGLDALTGSSVLEPLQKLAGLECTKVDVNPVDVQNVIEAQKCMSNLIYMSPAVQKFYSVSGVADAITQRIKETTATKLDDGIRFFDMRMLFLLTALNADIRQRVREKFHGLSYLFEIINQIMSSRSEPVAAADSDVTREEILRSEIYFDKRVTLSNEDIDYLIEILKTLYNLTVDLPNLTHSYAIQEEEEEGHLMRLVSILRELLLCYGPNDEKQMDLRNHIINLLTNMPKTCFEELLSPAVLEDENGNDEHNGKNMEAINIILRFLDHRITKTEGTKNAKDALLPVLQLLILMCQSNRTIRKFCRQFILPPLGDEVLNLPTEGQKLRNKLTRMMTNPNSELKTLSAKLLFVLCKESVDRLIKYTGYGNAAGLLYDFGLLGPQHNTNKDQYSSDSDESDTENYKKIRDQYGIDPVTGRVNVKRHEDPTEGWTEERKMVEVDKLVHTLDRAMTQGLIKPMVMDPHGNPIPAESVLQFREANLLAQHPDNLRASESSDDEGDGGQSQANKPK</sequence>
<evidence type="ECO:0000313" key="8">
    <source>
        <dbReference type="Proteomes" id="UP000663852"/>
    </source>
</evidence>
<comment type="subcellular location">
    <subcellularLocation>
        <location evidence="1">Cytoplasm</location>
        <location evidence="1">Cell cortex</location>
    </subcellularLocation>
</comment>
<name>A0A814SVI1_ADIRI</name>
<dbReference type="Pfam" id="PF10165">
    <property type="entry name" value="Ric8"/>
    <property type="match status" value="1"/>
</dbReference>
<dbReference type="PANTHER" id="PTHR12425">
    <property type="entry name" value="SYNEMBRYN"/>
    <property type="match status" value="1"/>
</dbReference>
<protein>
    <recommendedName>
        <fullName evidence="9">Synembryn-A</fullName>
    </recommendedName>
</protein>
<dbReference type="InterPro" id="IPR019318">
    <property type="entry name" value="Gua_nucleotide_exch_fac_Ric8"/>
</dbReference>
<dbReference type="InterPro" id="IPR008376">
    <property type="entry name" value="Chaperone_Ric-8_A/B"/>
</dbReference>
<dbReference type="GO" id="GO:0005938">
    <property type="term" value="C:cell cortex"/>
    <property type="evidence" value="ECO:0007669"/>
    <property type="project" value="UniProtKB-SubCell"/>
</dbReference>
<proteinExistence type="inferred from homology"/>
<evidence type="ECO:0000256" key="2">
    <source>
        <dbReference type="ARBA" id="ARBA00009049"/>
    </source>
</evidence>
<dbReference type="EMBL" id="CAJNOJ010000119">
    <property type="protein sequence ID" value="CAF1149726.1"/>
    <property type="molecule type" value="Genomic_DNA"/>
</dbReference>